<evidence type="ECO:0000256" key="1">
    <source>
        <dbReference type="SAM" id="MobiDB-lite"/>
    </source>
</evidence>
<evidence type="ECO:0000313" key="4">
    <source>
        <dbReference type="Proteomes" id="UP000799776"/>
    </source>
</evidence>
<keyword evidence="2" id="KW-0812">Transmembrane</keyword>
<dbReference type="AlphaFoldDB" id="A0A9P4I1H0"/>
<dbReference type="OrthoDB" id="5353310at2759"/>
<name>A0A9P4I1H0_9PEZI</name>
<proteinExistence type="predicted"/>
<reference evidence="3" key="1">
    <citation type="journal article" date="2020" name="Stud. Mycol.">
        <title>101 Dothideomycetes genomes: a test case for predicting lifestyles and emergence of pathogens.</title>
        <authorList>
            <person name="Haridas S."/>
            <person name="Albert R."/>
            <person name="Binder M."/>
            <person name="Bloem J."/>
            <person name="Labutti K."/>
            <person name="Salamov A."/>
            <person name="Andreopoulos B."/>
            <person name="Baker S."/>
            <person name="Barry K."/>
            <person name="Bills G."/>
            <person name="Bluhm B."/>
            <person name="Cannon C."/>
            <person name="Castanera R."/>
            <person name="Culley D."/>
            <person name="Daum C."/>
            <person name="Ezra D."/>
            <person name="Gonzalez J."/>
            <person name="Henrissat B."/>
            <person name="Kuo A."/>
            <person name="Liang C."/>
            <person name="Lipzen A."/>
            <person name="Lutzoni F."/>
            <person name="Magnuson J."/>
            <person name="Mondo S."/>
            <person name="Nolan M."/>
            <person name="Ohm R."/>
            <person name="Pangilinan J."/>
            <person name="Park H.-J."/>
            <person name="Ramirez L."/>
            <person name="Alfaro M."/>
            <person name="Sun H."/>
            <person name="Tritt A."/>
            <person name="Yoshinaga Y."/>
            <person name="Zwiers L.-H."/>
            <person name="Turgeon B."/>
            <person name="Goodwin S."/>
            <person name="Spatafora J."/>
            <person name="Crous P."/>
            <person name="Grigoriev I."/>
        </authorList>
    </citation>
    <scope>NUCLEOTIDE SEQUENCE</scope>
    <source>
        <strain evidence="3">CBS 121410</strain>
    </source>
</reference>
<gene>
    <name evidence="3" type="ORF">K490DRAFT_54554</name>
</gene>
<sequence>MALVRDPAFWKRFSVAVHQDEEVAAAALAHDQQQQQQAQPDKKQTKVSAREPRHSDSWLERQKQKRARRTAICWAFWIGFFAFVAGVVVLVLWLKKSGAFERLGEDLGPKRRRGR</sequence>
<organism evidence="3 4">
    <name type="scientific">Saccharata proteae CBS 121410</name>
    <dbReference type="NCBI Taxonomy" id="1314787"/>
    <lineage>
        <taxon>Eukaryota</taxon>
        <taxon>Fungi</taxon>
        <taxon>Dikarya</taxon>
        <taxon>Ascomycota</taxon>
        <taxon>Pezizomycotina</taxon>
        <taxon>Dothideomycetes</taxon>
        <taxon>Dothideomycetes incertae sedis</taxon>
        <taxon>Botryosphaeriales</taxon>
        <taxon>Saccharataceae</taxon>
        <taxon>Saccharata</taxon>
    </lineage>
</organism>
<dbReference type="Proteomes" id="UP000799776">
    <property type="component" value="Unassembled WGS sequence"/>
</dbReference>
<keyword evidence="2" id="KW-1133">Transmembrane helix</keyword>
<feature type="compositionally biased region" description="Low complexity" evidence="1">
    <location>
        <begin position="27"/>
        <end position="39"/>
    </location>
</feature>
<keyword evidence="4" id="KW-1185">Reference proteome</keyword>
<feature type="region of interest" description="Disordered" evidence="1">
    <location>
        <begin position="27"/>
        <end position="63"/>
    </location>
</feature>
<keyword evidence="2" id="KW-0472">Membrane</keyword>
<evidence type="ECO:0000256" key="2">
    <source>
        <dbReference type="SAM" id="Phobius"/>
    </source>
</evidence>
<evidence type="ECO:0000313" key="3">
    <source>
        <dbReference type="EMBL" id="KAF2090151.1"/>
    </source>
</evidence>
<protein>
    <recommendedName>
        <fullName evidence="5">Transmembrane protein</fullName>
    </recommendedName>
</protein>
<feature type="transmembrane region" description="Helical" evidence="2">
    <location>
        <begin position="71"/>
        <end position="94"/>
    </location>
</feature>
<feature type="compositionally biased region" description="Basic and acidic residues" evidence="1">
    <location>
        <begin position="40"/>
        <end position="62"/>
    </location>
</feature>
<accession>A0A9P4I1H0</accession>
<dbReference type="EMBL" id="ML978713">
    <property type="protein sequence ID" value="KAF2090151.1"/>
    <property type="molecule type" value="Genomic_DNA"/>
</dbReference>
<comment type="caution">
    <text evidence="3">The sequence shown here is derived from an EMBL/GenBank/DDBJ whole genome shotgun (WGS) entry which is preliminary data.</text>
</comment>
<evidence type="ECO:0008006" key="5">
    <source>
        <dbReference type="Google" id="ProtNLM"/>
    </source>
</evidence>